<comment type="caution">
    <text evidence="3">The sequence shown here is derived from an EMBL/GenBank/DDBJ whole genome shotgun (WGS) entry which is preliminary data.</text>
</comment>
<dbReference type="EMBL" id="PYOC01000005">
    <property type="protein sequence ID" value="PSV46364.1"/>
    <property type="molecule type" value="Genomic_DNA"/>
</dbReference>
<keyword evidence="4" id="KW-1185">Reference proteome</keyword>
<gene>
    <name evidence="3" type="ORF">C9J47_15145</name>
</gene>
<dbReference type="Proteomes" id="UP000241803">
    <property type="component" value="Unassembled WGS sequence"/>
</dbReference>
<dbReference type="PROSITE" id="PS51257">
    <property type="entry name" value="PROKAR_LIPOPROTEIN"/>
    <property type="match status" value="1"/>
</dbReference>
<name>A0A2T3L7K3_9GAMM</name>
<dbReference type="AlphaFoldDB" id="A0A2T3L7K3"/>
<keyword evidence="1" id="KW-0732">Signal</keyword>
<protein>
    <recommendedName>
        <fullName evidence="2">DUF2846 domain-containing protein</fullName>
    </recommendedName>
</protein>
<feature type="chain" id="PRO_5015668083" description="DUF2846 domain-containing protein" evidence="1">
    <location>
        <begin position="21"/>
        <end position="171"/>
    </location>
</feature>
<evidence type="ECO:0000259" key="2">
    <source>
        <dbReference type="Pfam" id="PF11008"/>
    </source>
</evidence>
<organism evidence="3 4">
    <name type="scientific">Photobacterium indicum</name>
    <dbReference type="NCBI Taxonomy" id="81447"/>
    <lineage>
        <taxon>Bacteria</taxon>
        <taxon>Pseudomonadati</taxon>
        <taxon>Pseudomonadota</taxon>
        <taxon>Gammaproteobacteria</taxon>
        <taxon>Vibrionales</taxon>
        <taxon>Vibrionaceae</taxon>
        <taxon>Photobacterium</taxon>
    </lineage>
</organism>
<evidence type="ECO:0000256" key="1">
    <source>
        <dbReference type="SAM" id="SignalP"/>
    </source>
</evidence>
<reference evidence="3 4" key="1">
    <citation type="submission" date="2018-03" db="EMBL/GenBank/DDBJ databases">
        <title>Whole genome sequencing of Histamine producing bacteria.</title>
        <authorList>
            <person name="Butler K."/>
        </authorList>
    </citation>
    <scope>NUCLEOTIDE SEQUENCE [LARGE SCALE GENOMIC DNA]</scope>
    <source>
        <strain evidence="3 4">ATCC 19614</strain>
    </source>
</reference>
<evidence type="ECO:0000313" key="3">
    <source>
        <dbReference type="EMBL" id="PSV46364.1"/>
    </source>
</evidence>
<dbReference type="InterPro" id="IPR016596">
    <property type="entry name" value="UCP012335"/>
</dbReference>
<dbReference type="PIRSF" id="PIRSF012335">
    <property type="entry name" value="UCP012335"/>
    <property type="match status" value="1"/>
</dbReference>
<dbReference type="Pfam" id="PF11008">
    <property type="entry name" value="DUF2846"/>
    <property type="match status" value="1"/>
</dbReference>
<evidence type="ECO:0000313" key="4">
    <source>
        <dbReference type="Proteomes" id="UP000241803"/>
    </source>
</evidence>
<sequence length="171" mass="18801">MKKAVVAIAIVTTLTMSGCATVPTASQEESDKAKTFEVLTDKAGLYIFRDSFVGQALKKTVWFDGEALGETAPSTFFYKAVSAGNHTVSTESEFSENHIYLQMESGKNYYINQYIKIGVFVGGAGLEQVSEKEAQQRIVPLKMNSLKNNITTPNVIETNKTGTRKGMYSIY</sequence>
<feature type="domain" description="DUF2846" evidence="2">
    <location>
        <begin position="41"/>
        <end position="124"/>
    </location>
</feature>
<dbReference type="InterPro" id="IPR022548">
    <property type="entry name" value="DUF2846"/>
</dbReference>
<proteinExistence type="predicted"/>
<accession>A0A2T3L7K3</accession>
<feature type="signal peptide" evidence="1">
    <location>
        <begin position="1"/>
        <end position="20"/>
    </location>
</feature>